<dbReference type="InterPro" id="IPR050641">
    <property type="entry name" value="RIFMO-like"/>
</dbReference>
<evidence type="ECO:0000259" key="5">
    <source>
        <dbReference type="Pfam" id="PF01494"/>
    </source>
</evidence>
<dbReference type="PRINTS" id="PR00420">
    <property type="entry name" value="RNGMNOXGNASE"/>
</dbReference>
<keyword evidence="3" id="KW-0274">FAD</keyword>
<dbReference type="RefSeq" id="XP_056561189.1">
    <property type="nucleotide sequence ID" value="XM_056694460.1"/>
</dbReference>
<comment type="cofactor">
    <cofactor evidence="1">
        <name>FAD</name>
        <dbReference type="ChEBI" id="CHEBI:57692"/>
    </cofactor>
</comment>
<evidence type="ECO:0000256" key="1">
    <source>
        <dbReference type="ARBA" id="ARBA00001974"/>
    </source>
</evidence>
<gene>
    <name evidence="6" type="ORF">N7496_001529</name>
</gene>
<accession>A0A9W9VW44</accession>
<organism evidence="6 7">
    <name type="scientific">Penicillium cataractarum</name>
    <dbReference type="NCBI Taxonomy" id="2100454"/>
    <lineage>
        <taxon>Eukaryota</taxon>
        <taxon>Fungi</taxon>
        <taxon>Dikarya</taxon>
        <taxon>Ascomycota</taxon>
        <taxon>Pezizomycotina</taxon>
        <taxon>Eurotiomycetes</taxon>
        <taxon>Eurotiomycetidae</taxon>
        <taxon>Eurotiales</taxon>
        <taxon>Aspergillaceae</taxon>
        <taxon>Penicillium</taxon>
    </lineage>
</organism>
<dbReference type="Pfam" id="PF21274">
    <property type="entry name" value="Rng_hyd_C"/>
    <property type="match status" value="1"/>
</dbReference>
<dbReference type="GO" id="GO:0071949">
    <property type="term" value="F:FAD binding"/>
    <property type="evidence" value="ECO:0007669"/>
    <property type="project" value="InterPro"/>
</dbReference>
<dbReference type="PANTHER" id="PTHR43004:SF19">
    <property type="entry name" value="BINDING MONOOXYGENASE, PUTATIVE (JCVI)-RELATED"/>
    <property type="match status" value="1"/>
</dbReference>
<dbReference type="Gene3D" id="3.50.50.60">
    <property type="entry name" value="FAD/NAD(P)-binding domain"/>
    <property type="match status" value="1"/>
</dbReference>
<dbReference type="GO" id="GO:0016709">
    <property type="term" value="F:oxidoreductase activity, acting on paired donors, with incorporation or reduction of molecular oxygen, NAD(P)H as one donor, and incorporation of one atom of oxygen"/>
    <property type="evidence" value="ECO:0007669"/>
    <property type="project" value="UniProtKB-ARBA"/>
</dbReference>
<evidence type="ECO:0000313" key="6">
    <source>
        <dbReference type="EMBL" id="KAJ5390461.1"/>
    </source>
</evidence>
<dbReference type="SUPFAM" id="SSF51905">
    <property type="entry name" value="FAD/NAD(P)-binding domain"/>
    <property type="match status" value="1"/>
</dbReference>
<feature type="domain" description="FAD-binding" evidence="5">
    <location>
        <begin position="3"/>
        <end position="338"/>
    </location>
</feature>
<dbReference type="Gene3D" id="3.40.30.120">
    <property type="match status" value="1"/>
</dbReference>
<dbReference type="Proteomes" id="UP001147782">
    <property type="component" value="Unassembled WGS sequence"/>
</dbReference>
<reference evidence="6" key="2">
    <citation type="journal article" date="2023" name="IMA Fungus">
        <title>Comparative genomic study of the Penicillium genus elucidates a diverse pangenome and 15 lateral gene transfer events.</title>
        <authorList>
            <person name="Petersen C."/>
            <person name="Sorensen T."/>
            <person name="Nielsen M.R."/>
            <person name="Sondergaard T.E."/>
            <person name="Sorensen J.L."/>
            <person name="Fitzpatrick D.A."/>
            <person name="Frisvad J.C."/>
            <person name="Nielsen K.L."/>
        </authorList>
    </citation>
    <scope>NUCLEOTIDE SEQUENCE</scope>
    <source>
        <strain evidence="6">IBT 29864</strain>
    </source>
</reference>
<keyword evidence="2" id="KW-0285">Flavoprotein</keyword>
<keyword evidence="7" id="KW-1185">Reference proteome</keyword>
<keyword evidence="4" id="KW-0560">Oxidoreductase</keyword>
<protein>
    <submittedName>
        <fullName evidence="6">FAD binding domain-containing protein</fullName>
    </submittedName>
</protein>
<dbReference type="AlphaFoldDB" id="A0A9W9VW44"/>
<reference evidence="6" key="1">
    <citation type="submission" date="2022-11" db="EMBL/GenBank/DDBJ databases">
        <authorList>
            <person name="Petersen C."/>
        </authorList>
    </citation>
    <scope>NUCLEOTIDE SEQUENCE</scope>
    <source>
        <strain evidence="6">IBT 29864</strain>
    </source>
</reference>
<evidence type="ECO:0000256" key="2">
    <source>
        <dbReference type="ARBA" id="ARBA00022630"/>
    </source>
</evidence>
<sequence>MDAAVIIIGGGPVGLWASYELRLAGISVIVLESDLEISNAMRGATIHTRTMEVFTMRGIHEDLLENSGKLVHAAYGQLPTPISFATQDSDYPFVVMQIQPRTTAVIQKHAIKLGLDIRRGHAATEIHQSKDSVSVTVRNDADGSTYELKAQYLIGADGADSMVRKKAGITFEGEGGTVWVWGDDLTLTDPPSTLPGSLWSPEGSLTIFPLPGGKFRVAGMNPDNVGADGKRVMDFDDLRDRVVRIAGKDFGMHHSDTISSTSTASLIASKYREGRIFIAGDAAHRHSPTGGMGMNVGIQDAMNLGWKLAAVINGLMPPSLLDTYEAERWPVGRELLRQTRALTGLGTLFGSDGIGIRELFDGCIQNSSYFNNYLAEHMSGLFVRYASTDSSGHALVGARVPNLVFTDNGGARLYPLFKSGRYLLLTLTSQPLYNGEYIVDDKLPVTYCSRNLDRTATKAQEWGDIAAALIRPDGHVAWAKADSDLDDLRKEISTVVEKTFSKEPSSASAD</sequence>
<proteinExistence type="predicted"/>
<dbReference type="OrthoDB" id="2096480at2759"/>
<evidence type="ECO:0000313" key="7">
    <source>
        <dbReference type="Proteomes" id="UP001147782"/>
    </source>
</evidence>
<dbReference type="PANTHER" id="PTHR43004">
    <property type="entry name" value="TRK SYSTEM POTASSIUM UPTAKE PROTEIN"/>
    <property type="match status" value="1"/>
</dbReference>
<evidence type="ECO:0000256" key="3">
    <source>
        <dbReference type="ARBA" id="ARBA00022827"/>
    </source>
</evidence>
<dbReference type="Pfam" id="PF01494">
    <property type="entry name" value="FAD_binding_3"/>
    <property type="match status" value="1"/>
</dbReference>
<name>A0A9W9VW44_9EURO</name>
<dbReference type="GeneID" id="81433637"/>
<dbReference type="EMBL" id="JAPZBS010000001">
    <property type="protein sequence ID" value="KAJ5390461.1"/>
    <property type="molecule type" value="Genomic_DNA"/>
</dbReference>
<dbReference type="InterPro" id="IPR002938">
    <property type="entry name" value="FAD-bd"/>
</dbReference>
<dbReference type="InterPro" id="IPR036188">
    <property type="entry name" value="FAD/NAD-bd_sf"/>
</dbReference>
<dbReference type="Gene3D" id="3.30.70.2450">
    <property type="match status" value="1"/>
</dbReference>
<comment type="caution">
    <text evidence="6">The sequence shown here is derived from an EMBL/GenBank/DDBJ whole genome shotgun (WGS) entry which is preliminary data.</text>
</comment>
<evidence type="ECO:0000256" key="4">
    <source>
        <dbReference type="ARBA" id="ARBA00023002"/>
    </source>
</evidence>